<dbReference type="Pfam" id="PF00378">
    <property type="entry name" value="ECH_1"/>
    <property type="match status" value="1"/>
</dbReference>
<dbReference type="PANTHER" id="PTHR11941">
    <property type="entry name" value="ENOYL-COA HYDRATASE-RELATED"/>
    <property type="match status" value="1"/>
</dbReference>
<reference evidence="2 3" key="1">
    <citation type="submission" date="2019-02" db="EMBL/GenBank/DDBJ databases">
        <title>Halieaceae_genomes.</title>
        <authorList>
            <person name="Li S.-H."/>
        </authorList>
    </citation>
    <scope>NUCLEOTIDE SEQUENCE [LARGE SCALE GENOMIC DNA]</scope>
    <source>
        <strain evidence="2 3">JH123</strain>
    </source>
</reference>
<dbReference type="Proteomes" id="UP001317963">
    <property type="component" value="Chromosome"/>
</dbReference>
<evidence type="ECO:0000313" key="3">
    <source>
        <dbReference type="Proteomes" id="UP001317963"/>
    </source>
</evidence>
<dbReference type="Gene3D" id="3.90.226.10">
    <property type="entry name" value="2-enoyl-CoA Hydratase, Chain A, domain 1"/>
    <property type="match status" value="1"/>
</dbReference>
<dbReference type="RefSeq" id="WP_279240845.1">
    <property type="nucleotide sequence ID" value="NZ_CP036501.1"/>
</dbReference>
<dbReference type="CDD" id="cd06558">
    <property type="entry name" value="crotonase-like"/>
    <property type="match status" value="1"/>
</dbReference>
<accession>A0ABY6Q5Y6</accession>
<organism evidence="2 3">
    <name type="scientific">Candidatus Paraluminiphilus aquimaris</name>
    <dbReference type="NCBI Taxonomy" id="2518994"/>
    <lineage>
        <taxon>Bacteria</taxon>
        <taxon>Pseudomonadati</taxon>
        <taxon>Pseudomonadota</taxon>
        <taxon>Gammaproteobacteria</taxon>
        <taxon>Cellvibrionales</taxon>
        <taxon>Halieaceae</taxon>
        <taxon>Candidatus Paraluminiphilus</taxon>
    </lineage>
</organism>
<keyword evidence="3" id="KW-1185">Reference proteome</keyword>
<dbReference type="EMBL" id="CP036501">
    <property type="protein sequence ID" value="UZP74400.1"/>
    <property type="molecule type" value="Genomic_DNA"/>
</dbReference>
<dbReference type="SUPFAM" id="SSF52096">
    <property type="entry name" value="ClpP/crotonase"/>
    <property type="match status" value="1"/>
</dbReference>
<gene>
    <name evidence="2" type="ORF">E0F26_06440</name>
</gene>
<comment type="similarity">
    <text evidence="1">Belongs to the enoyl-CoA hydratase/isomerase family.</text>
</comment>
<protein>
    <submittedName>
        <fullName evidence="2">Enoyl-CoA hydratase/isomerase family protein</fullName>
    </submittedName>
</protein>
<dbReference type="InterPro" id="IPR029045">
    <property type="entry name" value="ClpP/crotonase-like_dom_sf"/>
</dbReference>
<proteinExistence type="inferred from homology"/>
<evidence type="ECO:0000313" key="2">
    <source>
        <dbReference type="EMBL" id="UZP74400.1"/>
    </source>
</evidence>
<name>A0ABY6Q5Y6_9GAMM</name>
<sequence>MSTVEERSLIKLNVEADVATIVLNRPDVRNALNRQLMIDLIDVAQSVSDREDIRAVLLTSEGQDFSVGADLKEVAGMDPAGSLLRARRDAELGRKLLTTIKSIHQPTICAVRGVTTGGGACLAAACDFRIASQSARIGLGEVKVGMNLMWNAVPLFVELLGLSRAKRLIMSGDLLGAETLEQWGLLDEVCPDTELKNVAVQWARQYADLPPVAVQMIKRSVNQYALALSEAVMHMDEDQWILAARSDDFKECVSAFVEKRTAKPTGF</sequence>
<dbReference type="PANTHER" id="PTHR11941:SF54">
    <property type="entry name" value="ENOYL-COA HYDRATASE, MITOCHONDRIAL"/>
    <property type="match status" value="1"/>
</dbReference>
<dbReference type="InterPro" id="IPR001753">
    <property type="entry name" value="Enoyl-CoA_hydra/iso"/>
</dbReference>
<evidence type="ECO:0000256" key="1">
    <source>
        <dbReference type="ARBA" id="ARBA00005254"/>
    </source>
</evidence>